<dbReference type="SUPFAM" id="SSF82171">
    <property type="entry name" value="DPP6 N-terminal domain-like"/>
    <property type="match status" value="1"/>
</dbReference>
<evidence type="ECO:0000313" key="4">
    <source>
        <dbReference type="EMBL" id="WRQ90066.1"/>
    </source>
</evidence>
<dbReference type="PANTHER" id="PTHR42776:SF27">
    <property type="entry name" value="DIPEPTIDYL PEPTIDASE FAMILY MEMBER 6"/>
    <property type="match status" value="1"/>
</dbReference>
<feature type="domain" description="Peptidase S9 prolyl oligopeptidase catalytic" evidence="3">
    <location>
        <begin position="457"/>
        <end position="667"/>
    </location>
</feature>
<evidence type="ECO:0000256" key="1">
    <source>
        <dbReference type="ARBA" id="ARBA00022801"/>
    </source>
</evidence>
<reference evidence="4 5" key="1">
    <citation type="submission" date="2021-08" db="EMBL/GenBank/DDBJ databases">
        <authorList>
            <person name="Zhang D."/>
            <person name="Zhang A."/>
            <person name="Wang L."/>
        </authorList>
    </citation>
    <scope>NUCLEOTIDE SEQUENCE [LARGE SCALE GENOMIC DNA]</scope>
    <source>
        <strain evidence="4 5">WL0086</strain>
    </source>
</reference>
<feature type="chain" id="PRO_5047196016" evidence="2">
    <location>
        <begin position="26"/>
        <end position="667"/>
    </location>
</feature>
<evidence type="ECO:0000259" key="3">
    <source>
        <dbReference type="Pfam" id="PF00326"/>
    </source>
</evidence>
<dbReference type="Pfam" id="PF00326">
    <property type="entry name" value="Peptidase_S9"/>
    <property type="match status" value="1"/>
</dbReference>
<keyword evidence="5" id="KW-1185">Reference proteome</keyword>
<protein>
    <submittedName>
        <fullName evidence="4">Prolyl oligopeptidase family serine peptidase</fullName>
    </submittedName>
</protein>
<dbReference type="Proteomes" id="UP000738431">
    <property type="component" value="Chromosome"/>
</dbReference>
<dbReference type="InterPro" id="IPR001375">
    <property type="entry name" value="Peptidase_S9_cat"/>
</dbReference>
<proteinExistence type="predicted"/>
<sequence>MFRFASSRGGRFAALYLSACLVAAAADKLDLERTDPVPANEPVPIQDFFRPAYFSSPQLNPSGTHVAAIVSGGLDVSRLMVIDLKTNETKVMTGLGDSDVGGVRWLNDERLIYSVSAEKYWGVALGAVEIKSMSRPYPVIQYGMHRFISRPEDDPLSPYVWVSGEGAGRDGGIVTVNTDIKNGRWVSLDPNNFNLYSVAEDQNRRVVRRRFPVPEGGLIAGYFSDRMGHLAYSYTGRQGVFTLHHYDGEDWEPSPIDMEANEVLATADEPGQLIVSQKLYDGQPSAVRFVDAQTGEYGAEILRDKGYDVTSGPLRDRGSRRVVGFQYHRAIPASVWFDEGYASLDKIFKSSFPKKVVRIYSTNEANTVFVLSVYSDREPVTYYIVDLEKKSLGPLKAALPWIDPARMAGVSIVKFKTDDGKRLDAYLTLPQGASKESPVPMVVLPHGGPWVRDTFGFDGEAQFLASRGYAVLQPNYRGSPGYDWMFPESDQWDFLKMHADVTAATKAILKTGFVDPKRVAIMGGSFGAYLALSGVVHEPDLYKCAVGNAGVYDWVEVFRDEAFNQHFSPQFGRLQLKLGNPDDEPEKFRAISPIHFVENMKVPMFVAHGKDDKVASWLESKRLVSQLEKHGVPHETHFVSRESHGMQHLENQVELYEKIEAFLAKHL</sequence>
<evidence type="ECO:0000256" key="2">
    <source>
        <dbReference type="SAM" id="SignalP"/>
    </source>
</evidence>
<keyword evidence="2" id="KW-0732">Signal</keyword>
<dbReference type="InterPro" id="IPR029058">
    <property type="entry name" value="AB_hydrolase_fold"/>
</dbReference>
<dbReference type="SUPFAM" id="SSF53474">
    <property type="entry name" value="alpha/beta-Hydrolases"/>
    <property type="match status" value="1"/>
</dbReference>
<dbReference type="EMBL" id="CP139781">
    <property type="protein sequence ID" value="WRQ90066.1"/>
    <property type="molecule type" value="Genomic_DNA"/>
</dbReference>
<reference evidence="4 5" key="2">
    <citation type="submission" date="2023-12" db="EMBL/GenBank/DDBJ databases">
        <title>Description of an unclassified Opitutus bacterium of Verrucomicrobiota.</title>
        <authorList>
            <person name="Zhang D.-F."/>
        </authorList>
    </citation>
    <scope>NUCLEOTIDE SEQUENCE [LARGE SCALE GENOMIC DNA]</scope>
    <source>
        <strain evidence="4 5">WL0086</strain>
    </source>
</reference>
<evidence type="ECO:0000313" key="5">
    <source>
        <dbReference type="Proteomes" id="UP000738431"/>
    </source>
</evidence>
<dbReference type="Gene3D" id="3.40.50.1820">
    <property type="entry name" value="alpha/beta hydrolase"/>
    <property type="match status" value="1"/>
</dbReference>
<feature type="signal peptide" evidence="2">
    <location>
        <begin position="1"/>
        <end position="25"/>
    </location>
</feature>
<accession>A0ABZ1CEK0</accession>
<organism evidence="4 5">
    <name type="scientific">Actomonas aquatica</name>
    <dbReference type="NCBI Taxonomy" id="2866162"/>
    <lineage>
        <taxon>Bacteria</taxon>
        <taxon>Pseudomonadati</taxon>
        <taxon>Verrucomicrobiota</taxon>
        <taxon>Opitutia</taxon>
        <taxon>Opitutales</taxon>
        <taxon>Opitutaceae</taxon>
        <taxon>Actomonas</taxon>
    </lineage>
</organism>
<dbReference type="RefSeq" id="WP_221032010.1">
    <property type="nucleotide sequence ID" value="NZ_CP139781.1"/>
</dbReference>
<gene>
    <name evidence="4" type="ORF">K1X11_011660</name>
</gene>
<name>A0ABZ1CEK0_9BACT</name>
<dbReference type="PANTHER" id="PTHR42776">
    <property type="entry name" value="SERINE PEPTIDASE S9 FAMILY MEMBER"/>
    <property type="match status" value="1"/>
</dbReference>
<keyword evidence="1" id="KW-0378">Hydrolase</keyword>